<sequence>MMFKRQETNLRRLLAMLLIPACLMCAGCEGAEGATRETKSDTSVSQSGETITDCKGYDYSRLRECRINLHDGRQVTCLILSGDIRSGMSCDWANATEETDN</sequence>
<comment type="caution">
    <text evidence="2">The sequence shown here is derived from an EMBL/GenBank/DDBJ whole genome shotgun (WGS) entry which is preliminary data.</text>
</comment>
<dbReference type="RefSeq" id="WP_281105256.1">
    <property type="nucleotide sequence ID" value="NZ_JAOPMH010000001.1"/>
</dbReference>
<evidence type="ECO:0000313" key="2">
    <source>
        <dbReference type="EMBL" id="MDH7889061.1"/>
    </source>
</evidence>
<dbReference type="Proteomes" id="UP001161916">
    <property type="component" value="Unassembled WGS sequence"/>
</dbReference>
<reference evidence="2" key="1">
    <citation type="submission" date="2022-09" db="EMBL/GenBank/DDBJ databases">
        <authorList>
            <person name="Orihara K."/>
        </authorList>
    </citation>
    <scope>NUCLEOTIDE SEQUENCE</scope>
    <source>
        <strain evidence="2">YIT 13062</strain>
    </source>
</reference>
<dbReference type="EMBL" id="JAOPMH010000001">
    <property type="protein sequence ID" value="MDH7889061.1"/>
    <property type="molecule type" value="Genomic_DNA"/>
</dbReference>
<dbReference type="AlphaFoldDB" id="A0AA43P4V0"/>
<proteinExistence type="predicted"/>
<feature type="signal peptide" evidence="1">
    <location>
        <begin position="1"/>
        <end position="26"/>
    </location>
</feature>
<protein>
    <recommendedName>
        <fullName evidence="4">Lipoprotein</fullName>
    </recommendedName>
</protein>
<reference evidence="2" key="2">
    <citation type="journal article" date="2023" name="Gut Microbes">
        <title>Characterization of Bifidobacterium kashiwanohense that utilizes both milk- and plant-derived oligosaccharides.</title>
        <authorList>
            <person name="Orihara K."/>
            <person name="Yahagi K."/>
            <person name="Saito Y."/>
            <person name="Watanabe Y."/>
            <person name="Sasai T."/>
            <person name="Hara T."/>
            <person name="Tsukuda N."/>
            <person name="Oki K."/>
            <person name="Fujimoto J."/>
            <person name="Matsuki T."/>
        </authorList>
    </citation>
    <scope>NUCLEOTIDE SEQUENCE</scope>
    <source>
        <strain evidence="2">YIT 13062</strain>
    </source>
</reference>
<evidence type="ECO:0008006" key="4">
    <source>
        <dbReference type="Google" id="ProtNLM"/>
    </source>
</evidence>
<organism evidence="2 3">
    <name type="scientific">Bifidobacterium catenulatum subsp. kashiwanohense</name>
    <dbReference type="NCBI Taxonomy" id="630129"/>
    <lineage>
        <taxon>Bacteria</taxon>
        <taxon>Bacillati</taxon>
        <taxon>Actinomycetota</taxon>
        <taxon>Actinomycetes</taxon>
        <taxon>Bifidobacteriales</taxon>
        <taxon>Bifidobacteriaceae</taxon>
        <taxon>Bifidobacterium</taxon>
    </lineage>
</organism>
<evidence type="ECO:0000256" key="1">
    <source>
        <dbReference type="SAM" id="SignalP"/>
    </source>
</evidence>
<accession>A0AA43P4V0</accession>
<name>A0AA43P4V0_9BIFI</name>
<keyword evidence="1" id="KW-0732">Signal</keyword>
<evidence type="ECO:0000313" key="3">
    <source>
        <dbReference type="Proteomes" id="UP001161916"/>
    </source>
</evidence>
<gene>
    <name evidence="2" type="ORF">OB951_00250</name>
</gene>
<feature type="chain" id="PRO_5041225287" description="Lipoprotein" evidence="1">
    <location>
        <begin position="27"/>
        <end position="101"/>
    </location>
</feature>